<name>A0ABM8CXZ9_9NOCA</name>
<reference evidence="3 4" key="1">
    <citation type="submission" date="2022-11" db="EMBL/GenBank/DDBJ databases">
        <title>Genome Sequencing of Nocardia sp. ON39_IFM12276 and assembly.</title>
        <authorList>
            <person name="Shimojima M."/>
            <person name="Toyokawa M."/>
            <person name="Uesaka K."/>
        </authorList>
    </citation>
    <scope>NUCLEOTIDE SEQUENCE [LARGE SCALE GENOMIC DNA]</scope>
    <source>
        <strain evidence="3 4">IFM 12276</strain>
    </source>
</reference>
<evidence type="ECO:0000313" key="4">
    <source>
        <dbReference type="Proteomes" id="UP001317870"/>
    </source>
</evidence>
<evidence type="ECO:0000313" key="3">
    <source>
        <dbReference type="EMBL" id="BDT99880.1"/>
    </source>
</evidence>
<feature type="compositionally biased region" description="Pro residues" evidence="1">
    <location>
        <begin position="69"/>
        <end position="86"/>
    </location>
</feature>
<dbReference type="Proteomes" id="UP001317870">
    <property type="component" value="Chromosome"/>
</dbReference>
<dbReference type="RefSeq" id="WP_281880089.1">
    <property type="nucleotide sequence ID" value="NZ_AP026976.1"/>
</dbReference>
<dbReference type="EMBL" id="AP026978">
    <property type="protein sequence ID" value="BDT99880.1"/>
    <property type="molecule type" value="Genomic_DNA"/>
</dbReference>
<feature type="region of interest" description="Disordered" evidence="1">
    <location>
        <begin position="35"/>
        <end position="115"/>
    </location>
</feature>
<proteinExistence type="predicted"/>
<evidence type="ECO:0000256" key="1">
    <source>
        <dbReference type="SAM" id="MobiDB-lite"/>
    </source>
</evidence>
<organism evidence="3 4">
    <name type="scientific">Nocardia sputorum</name>
    <dbReference type="NCBI Taxonomy" id="2984338"/>
    <lineage>
        <taxon>Bacteria</taxon>
        <taxon>Bacillati</taxon>
        <taxon>Actinomycetota</taxon>
        <taxon>Actinomycetes</taxon>
        <taxon>Mycobacteriales</taxon>
        <taxon>Nocardiaceae</taxon>
        <taxon>Nocardia</taxon>
    </lineage>
</organism>
<feature type="chain" id="PRO_5046844059" evidence="2">
    <location>
        <begin position="32"/>
        <end position="115"/>
    </location>
</feature>
<accession>A0ABM8CXZ9</accession>
<keyword evidence="2" id="KW-0732">Signal</keyword>
<keyword evidence="4" id="KW-1185">Reference proteome</keyword>
<gene>
    <name evidence="3" type="ORF">IFM12276_29090</name>
</gene>
<feature type="signal peptide" evidence="2">
    <location>
        <begin position="1"/>
        <end position="31"/>
    </location>
</feature>
<protein>
    <submittedName>
        <fullName evidence="3">Uncharacterized protein</fullName>
    </submittedName>
</protein>
<evidence type="ECO:0000256" key="2">
    <source>
        <dbReference type="SAM" id="SignalP"/>
    </source>
</evidence>
<sequence>MAVIDMGRRRLWMAPLGVSVSLIIAAAAASAEPIVPAGPGAACGESQGSATAPGCGNDKPVPETRGGPAAPPPALPLQVLAPPPKASAPNTNTPAGALVPPAPGPGGGRPIVPVG</sequence>